<accession>A0A9P8NQ35</accession>
<dbReference type="Proteomes" id="UP000813423">
    <property type="component" value="Unassembled WGS sequence"/>
</dbReference>
<evidence type="ECO:0000256" key="7">
    <source>
        <dbReference type="ARBA" id="ARBA00022848"/>
    </source>
</evidence>
<dbReference type="GO" id="GO:0046872">
    <property type="term" value="F:metal ion binding"/>
    <property type="evidence" value="ECO:0007669"/>
    <property type="project" value="UniProtKB-KW"/>
</dbReference>
<proteinExistence type="inferred from homology"/>
<sequence length="97" mass="11284">MASSRPVYSLQEVSRHNIAKDLWIVIEKEVYDVTQFQAEHPGGARILRKLAGKDATEKFLEYHDTSILTRYRERLQVGVLFEGPEPQKGFLSRFFRS</sequence>
<dbReference type="GO" id="GO:0020037">
    <property type="term" value="F:heme binding"/>
    <property type="evidence" value="ECO:0007669"/>
    <property type="project" value="TreeGrafter"/>
</dbReference>
<evidence type="ECO:0000256" key="3">
    <source>
        <dbReference type="ARBA" id="ARBA00022617"/>
    </source>
</evidence>
<gene>
    <name evidence="14" type="ORF">KXV57_001966</name>
</gene>
<evidence type="ECO:0000313" key="14">
    <source>
        <dbReference type="EMBL" id="KAH1909328.1"/>
    </source>
</evidence>
<dbReference type="InterPro" id="IPR050668">
    <property type="entry name" value="Cytochrome_b5"/>
</dbReference>
<comment type="similarity">
    <text evidence="12">Belongs to the cytochrome b5 family.</text>
</comment>
<dbReference type="SMART" id="SM01117">
    <property type="entry name" value="Cyt-b5"/>
    <property type="match status" value="1"/>
</dbReference>
<evidence type="ECO:0000259" key="13">
    <source>
        <dbReference type="PROSITE" id="PS50255"/>
    </source>
</evidence>
<keyword evidence="8" id="KW-0249">Electron transport</keyword>
<keyword evidence="2" id="KW-0813">Transport</keyword>
<protein>
    <recommendedName>
        <fullName evidence="13">Cytochrome b5 heme-binding domain-containing protein</fullName>
    </recommendedName>
</protein>
<evidence type="ECO:0000256" key="11">
    <source>
        <dbReference type="ARBA" id="ARBA00037877"/>
    </source>
</evidence>
<dbReference type="FunFam" id="3.10.120.10:FF:000007">
    <property type="entry name" value="Sulfite oxidase, mitochondrial"/>
    <property type="match status" value="1"/>
</dbReference>
<dbReference type="PANTHER" id="PTHR19359:SF150">
    <property type="entry name" value="CYTOCHROME B5"/>
    <property type="match status" value="1"/>
</dbReference>
<evidence type="ECO:0000313" key="15">
    <source>
        <dbReference type="Proteomes" id="UP000813423"/>
    </source>
</evidence>
<dbReference type="InterPro" id="IPR001199">
    <property type="entry name" value="Cyt_B5-like_heme/steroid-bd"/>
</dbReference>
<keyword evidence="5" id="KW-0479">Metal-binding</keyword>
<keyword evidence="9" id="KW-0408">Iron</keyword>
<evidence type="ECO:0000256" key="10">
    <source>
        <dbReference type="ARBA" id="ARBA00023136"/>
    </source>
</evidence>
<comment type="subcellular location">
    <subcellularLocation>
        <location evidence="1">Endoplasmic reticulum membrane</location>
        <topology evidence="1">Single-pass membrane protein</topology>
        <orientation evidence="1">Cytoplasmic side</orientation>
    </subcellularLocation>
    <subcellularLocation>
        <location evidence="11">Microsome membrane</location>
        <topology evidence="11">Single-pass membrane protein</topology>
        <orientation evidence="11">Cytoplasmic side</orientation>
    </subcellularLocation>
</comment>
<comment type="caution">
    <text evidence="14">The sequence shown here is derived from an EMBL/GenBank/DDBJ whole genome shotgun (WGS) entry which is preliminary data.</text>
</comment>
<keyword evidence="10" id="KW-0472">Membrane</keyword>
<dbReference type="InterPro" id="IPR036400">
    <property type="entry name" value="Cyt_B5-like_heme/steroid_sf"/>
</dbReference>
<dbReference type="AlphaFoldDB" id="A0A9P8NQ35"/>
<feature type="domain" description="Cytochrome b5 heme-binding" evidence="13">
    <location>
        <begin position="5"/>
        <end position="81"/>
    </location>
</feature>
<keyword evidence="3" id="KW-0349">Heme</keyword>
<keyword evidence="4" id="KW-0812">Transmembrane</keyword>
<evidence type="ECO:0000256" key="1">
    <source>
        <dbReference type="ARBA" id="ARBA00004131"/>
    </source>
</evidence>
<evidence type="ECO:0000256" key="9">
    <source>
        <dbReference type="ARBA" id="ARBA00023004"/>
    </source>
</evidence>
<evidence type="ECO:0000256" key="12">
    <source>
        <dbReference type="ARBA" id="ARBA00038168"/>
    </source>
</evidence>
<reference evidence="14" key="1">
    <citation type="submission" date="2021-08" db="EMBL/GenBank/DDBJ databases">
        <title>Global Aspergillus fumigatus from environmental and clinical sources.</title>
        <authorList>
            <person name="Barber A."/>
            <person name="Sae-Ong T."/>
        </authorList>
    </citation>
    <scope>NUCLEOTIDE SEQUENCE</scope>
    <source>
        <strain evidence="14">NRZ-2016-071</strain>
    </source>
</reference>
<dbReference type="GO" id="GO:0005789">
    <property type="term" value="C:endoplasmic reticulum membrane"/>
    <property type="evidence" value="ECO:0007669"/>
    <property type="project" value="UniProtKB-SubCell"/>
</dbReference>
<evidence type="ECO:0000256" key="4">
    <source>
        <dbReference type="ARBA" id="ARBA00022692"/>
    </source>
</evidence>
<evidence type="ECO:0000256" key="2">
    <source>
        <dbReference type="ARBA" id="ARBA00022448"/>
    </source>
</evidence>
<name>A0A9P8NQ35_ASPFM</name>
<dbReference type="PANTHER" id="PTHR19359">
    <property type="entry name" value="CYTOCHROME B5"/>
    <property type="match status" value="1"/>
</dbReference>
<keyword evidence="7" id="KW-0492">Microsome</keyword>
<dbReference type="Pfam" id="PF00173">
    <property type="entry name" value="Cyt-b5"/>
    <property type="match status" value="1"/>
</dbReference>
<keyword evidence="6" id="KW-0256">Endoplasmic reticulum</keyword>
<dbReference type="PROSITE" id="PS50255">
    <property type="entry name" value="CYTOCHROME_B5_2"/>
    <property type="match status" value="1"/>
</dbReference>
<dbReference type="SUPFAM" id="SSF55856">
    <property type="entry name" value="Cytochrome b5-like heme/steroid binding domain"/>
    <property type="match status" value="1"/>
</dbReference>
<dbReference type="PRINTS" id="PR00363">
    <property type="entry name" value="CYTOCHROMEB5"/>
</dbReference>
<dbReference type="EMBL" id="JAIBSC010000014">
    <property type="protein sequence ID" value="KAH1909328.1"/>
    <property type="molecule type" value="Genomic_DNA"/>
</dbReference>
<dbReference type="Gene3D" id="3.10.120.10">
    <property type="entry name" value="Cytochrome b5-like heme/steroid binding domain"/>
    <property type="match status" value="1"/>
</dbReference>
<evidence type="ECO:0000256" key="5">
    <source>
        <dbReference type="ARBA" id="ARBA00022723"/>
    </source>
</evidence>
<evidence type="ECO:0000256" key="8">
    <source>
        <dbReference type="ARBA" id="ARBA00022982"/>
    </source>
</evidence>
<dbReference type="GO" id="GO:0016126">
    <property type="term" value="P:sterol biosynthetic process"/>
    <property type="evidence" value="ECO:0007669"/>
    <property type="project" value="TreeGrafter"/>
</dbReference>
<evidence type="ECO:0000256" key="6">
    <source>
        <dbReference type="ARBA" id="ARBA00022824"/>
    </source>
</evidence>
<organism evidence="14 15">
    <name type="scientific">Aspergillus fumigatus</name>
    <name type="common">Neosartorya fumigata</name>
    <dbReference type="NCBI Taxonomy" id="746128"/>
    <lineage>
        <taxon>Eukaryota</taxon>
        <taxon>Fungi</taxon>
        <taxon>Dikarya</taxon>
        <taxon>Ascomycota</taxon>
        <taxon>Pezizomycotina</taxon>
        <taxon>Eurotiomycetes</taxon>
        <taxon>Eurotiomycetidae</taxon>
        <taxon>Eurotiales</taxon>
        <taxon>Aspergillaceae</taxon>
        <taxon>Aspergillus</taxon>
        <taxon>Aspergillus subgen. Fumigati</taxon>
    </lineage>
</organism>